<organism evidence="1 2">
    <name type="scientific">Lujinxingia sediminis</name>
    <dbReference type="NCBI Taxonomy" id="2480984"/>
    <lineage>
        <taxon>Bacteria</taxon>
        <taxon>Deltaproteobacteria</taxon>
        <taxon>Bradymonadales</taxon>
        <taxon>Lujinxingiaceae</taxon>
        <taxon>Lujinxingia</taxon>
    </lineage>
</organism>
<sequence length="321" mass="35223">MPEPLRSRIGPVRGGAIVLALALQACASVQSHPTEALSWRTPMSFDPVEAEAPALFEAQGRRSTASLYRLEHAYAPAQALTRFRLMLQRDGLARVRDTFSIEPAGPGQWWIIQRRDDQALSHALLTTTIDAAWVVRLQNTNEGDAARVRKTLKALTGGISPELQPAENPPSDLPLGQALGAPSVVPLYPTDASGEPRYAQLRAINAPLSLIEGHALAEPLTYALPADAYLTRLMERYTEQLPALSESTRTTESCGPSCQRAILRTDAWTYTLIATTSGDEARHLLLWHPSWSTTPHDIAPRDAWVDDFGLRADELIEVPTR</sequence>
<name>A0ABY0CSW2_9DELT</name>
<proteinExistence type="predicted"/>
<dbReference type="RefSeq" id="WP_127780352.1">
    <property type="nucleotide sequence ID" value="NZ_SADD01000005.1"/>
</dbReference>
<gene>
    <name evidence="1" type="ORF">EA187_11625</name>
</gene>
<accession>A0ABY0CSW2</accession>
<dbReference type="Proteomes" id="UP000282926">
    <property type="component" value="Unassembled WGS sequence"/>
</dbReference>
<protein>
    <recommendedName>
        <fullName evidence="3">Lipoprotein</fullName>
    </recommendedName>
</protein>
<dbReference type="PROSITE" id="PS51257">
    <property type="entry name" value="PROKAR_LIPOPROTEIN"/>
    <property type="match status" value="1"/>
</dbReference>
<reference evidence="1 2" key="1">
    <citation type="submission" date="2019-01" db="EMBL/GenBank/DDBJ databases">
        <title>Lujinxingia litoralis gen. nov., sp. nov. and Lujinxingia sediminis gen. nov., sp. nov., new members in the order Bradymonadales, isolated from coastal sediment.</title>
        <authorList>
            <person name="Li C.-M."/>
        </authorList>
    </citation>
    <scope>NUCLEOTIDE SEQUENCE [LARGE SCALE GENOMIC DNA]</scope>
    <source>
        <strain evidence="1 2">SEH01</strain>
    </source>
</reference>
<dbReference type="EMBL" id="SADD01000005">
    <property type="protein sequence ID" value="RVU44188.1"/>
    <property type="molecule type" value="Genomic_DNA"/>
</dbReference>
<evidence type="ECO:0008006" key="3">
    <source>
        <dbReference type="Google" id="ProtNLM"/>
    </source>
</evidence>
<evidence type="ECO:0000313" key="2">
    <source>
        <dbReference type="Proteomes" id="UP000282926"/>
    </source>
</evidence>
<evidence type="ECO:0000313" key="1">
    <source>
        <dbReference type="EMBL" id="RVU44188.1"/>
    </source>
</evidence>
<comment type="caution">
    <text evidence="1">The sequence shown here is derived from an EMBL/GenBank/DDBJ whole genome shotgun (WGS) entry which is preliminary data.</text>
</comment>
<keyword evidence="2" id="KW-1185">Reference proteome</keyword>